<proteinExistence type="predicted"/>
<dbReference type="EMBL" id="JAZHOG010000004">
    <property type="protein sequence ID" value="MEJ8567413.1"/>
    <property type="molecule type" value="Genomic_DNA"/>
</dbReference>
<accession>A0AAW9RBJ9</accession>
<dbReference type="AlphaFoldDB" id="A0AAW9RBJ9"/>
<name>A0AAW9RBJ9_9GAMM</name>
<dbReference type="SUPFAM" id="SSF64076">
    <property type="entry name" value="MTH938-like"/>
    <property type="match status" value="1"/>
</dbReference>
<protein>
    <submittedName>
        <fullName evidence="1">Mth938-like domain-containing protein</fullName>
    </submittedName>
</protein>
<dbReference type="RefSeq" id="WP_354694735.1">
    <property type="nucleotide sequence ID" value="NZ_JAZHOG010000004.1"/>
</dbReference>
<organism evidence="1 2">
    <name type="scientific">Elongatibacter sediminis</name>
    <dbReference type="NCBI Taxonomy" id="3119006"/>
    <lineage>
        <taxon>Bacteria</taxon>
        <taxon>Pseudomonadati</taxon>
        <taxon>Pseudomonadota</taxon>
        <taxon>Gammaproteobacteria</taxon>
        <taxon>Chromatiales</taxon>
        <taxon>Wenzhouxiangellaceae</taxon>
        <taxon>Elongatibacter</taxon>
    </lineage>
</organism>
<dbReference type="CDD" id="cd05560">
    <property type="entry name" value="Xcc1710_like"/>
    <property type="match status" value="1"/>
</dbReference>
<dbReference type="Pfam" id="PF04430">
    <property type="entry name" value="DUF498"/>
    <property type="match status" value="1"/>
</dbReference>
<dbReference type="PANTHER" id="PTHR21192">
    <property type="entry name" value="NUCLEAR PROTEIN E3-3"/>
    <property type="match status" value="1"/>
</dbReference>
<sequence>MVDLTLERPGDHLFIRSVGEEGIQVVDDWHTRSIVVGVQRLIADWAPGSASDIEAEHLGIIFELQPEVVIVGTGQRQHFLAPELQMAFLGRGIGVEFMATRAACRTFNILVSEGRNAAAALIPPNA</sequence>
<dbReference type="Proteomes" id="UP001359886">
    <property type="component" value="Unassembled WGS sequence"/>
</dbReference>
<keyword evidence="2" id="KW-1185">Reference proteome</keyword>
<reference evidence="1 2" key="1">
    <citation type="submission" date="2024-02" db="EMBL/GenBank/DDBJ databases">
        <title>A novel Wenzhouxiangellaceae bacterium, isolated from coastal sediments.</title>
        <authorList>
            <person name="Du Z.-J."/>
            <person name="Ye Y.-Q."/>
            <person name="Zhang X.-Y."/>
        </authorList>
    </citation>
    <scope>NUCLEOTIDE SEQUENCE [LARGE SCALE GENOMIC DNA]</scope>
    <source>
        <strain evidence="1 2">CH-27</strain>
    </source>
</reference>
<dbReference type="InterPro" id="IPR036748">
    <property type="entry name" value="MTH938-like_sf"/>
</dbReference>
<dbReference type="InterPro" id="IPR007523">
    <property type="entry name" value="NDUFAF3/AAMDC"/>
</dbReference>
<evidence type="ECO:0000313" key="1">
    <source>
        <dbReference type="EMBL" id="MEJ8567413.1"/>
    </source>
</evidence>
<evidence type="ECO:0000313" key="2">
    <source>
        <dbReference type="Proteomes" id="UP001359886"/>
    </source>
</evidence>
<gene>
    <name evidence="1" type="ORF">V3330_07210</name>
</gene>
<comment type="caution">
    <text evidence="1">The sequence shown here is derived from an EMBL/GenBank/DDBJ whole genome shotgun (WGS) entry which is preliminary data.</text>
</comment>
<dbReference type="Gene3D" id="3.40.1230.10">
    <property type="entry name" value="MTH938-like"/>
    <property type="match status" value="1"/>
</dbReference>
<dbReference type="PANTHER" id="PTHR21192:SF2">
    <property type="entry name" value="NADH DEHYDROGENASE [UBIQUINONE] 1 ALPHA SUBCOMPLEX ASSEMBLY FACTOR 3"/>
    <property type="match status" value="1"/>
</dbReference>